<gene>
    <name evidence="1" type="ORF">LOTGIDRAFT_133689</name>
</gene>
<evidence type="ECO:0000313" key="2">
    <source>
        <dbReference type="Proteomes" id="UP000030746"/>
    </source>
</evidence>
<name>V4B4C9_LOTGI</name>
<dbReference type="PANTHER" id="PTHR20988:SF2">
    <property type="entry name" value="TRANSMEMBRANE PROTEIN 183A-RELATED"/>
    <property type="match status" value="1"/>
</dbReference>
<organism evidence="1 2">
    <name type="scientific">Lottia gigantea</name>
    <name type="common">Giant owl limpet</name>
    <dbReference type="NCBI Taxonomy" id="225164"/>
    <lineage>
        <taxon>Eukaryota</taxon>
        <taxon>Metazoa</taxon>
        <taxon>Spiralia</taxon>
        <taxon>Lophotrochozoa</taxon>
        <taxon>Mollusca</taxon>
        <taxon>Gastropoda</taxon>
        <taxon>Patellogastropoda</taxon>
        <taxon>Lottioidea</taxon>
        <taxon>Lottiidae</taxon>
        <taxon>Lottia</taxon>
    </lineage>
</organism>
<reference evidence="1 2" key="1">
    <citation type="journal article" date="2013" name="Nature">
        <title>Insights into bilaterian evolution from three spiralian genomes.</title>
        <authorList>
            <person name="Simakov O."/>
            <person name="Marletaz F."/>
            <person name="Cho S.J."/>
            <person name="Edsinger-Gonzales E."/>
            <person name="Havlak P."/>
            <person name="Hellsten U."/>
            <person name="Kuo D.H."/>
            <person name="Larsson T."/>
            <person name="Lv J."/>
            <person name="Arendt D."/>
            <person name="Savage R."/>
            <person name="Osoegawa K."/>
            <person name="de Jong P."/>
            <person name="Grimwood J."/>
            <person name="Chapman J.A."/>
            <person name="Shapiro H."/>
            <person name="Aerts A."/>
            <person name="Otillar R.P."/>
            <person name="Terry A.Y."/>
            <person name="Boore J.L."/>
            <person name="Grigoriev I.V."/>
            <person name="Lindberg D.R."/>
            <person name="Seaver E.C."/>
            <person name="Weisblat D.A."/>
            <person name="Putnam N.H."/>
            <person name="Rokhsar D.S."/>
        </authorList>
    </citation>
    <scope>NUCLEOTIDE SEQUENCE [LARGE SCALE GENOMIC DNA]</scope>
</reference>
<dbReference type="OMA" id="WIMCYKF"/>
<dbReference type="CTD" id="20233470"/>
<dbReference type="KEGG" id="lgi:LOTGIDRAFT_133689"/>
<dbReference type="GO" id="GO:0031647">
    <property type="term" value="P:regulation of protein stability"/>
    <property type="evidence" value="ECO:0007669"/>
    <property type="project" value="TreeGrafter"/>
</dbReference>
<dbReference type="PANTHER" id="PTHR20988">
    <property type="entry name" value="TRANSMEMBRANE PROTEIN 183A-RELATED"/>
    <property type="match status" value="1"/>
</dbReference>
<dbReference type="Proteomes" id="UP000030746">
    <property type="component" value="Unassembled WGS sequence"/>
</dbReference>
<accession>V4B4C9</accession>
<dbReference type="RefSeq" id="XP_009066049.1">
    <property type="nucleotide sequence ID" value="XM_009067801.1"/>
</dbReference>
<sequence>QAEPASPRKVNRVRKGRELCRKKGIDYPVDLWYQLSYYVYPESVSVFSRLCKSTNQIVCTVAFWKNLYQRFYNKEIKLPKTLQPLCLERIHSLQPNVVRALYHFYQPFIDRLNPASTFEAEPHKLIGRRCLLYWYQPVKNMWNFCFKLVRPGMSCRTVCKNQRTYIDNYDDIFYNVEEGCTILQVTCSHFLSLPIAMGQILNHVHLTVSGQGFRYHTLRLVFDTRYQHNRDAVGTTVVLDSVVNIKVIPWWDPKYPFSS</sequence>
<dbReference type="HOGENOM" id="CLU_061444_1_0_1"/>
<dbReference type="GeneID" id="20233470"/>
<keyword evidence="2" id="KW-1185">Reference proteome</keyword>
<evidence type="ECO:0000313" key="1">
    <source>
        <dbReference type="EMBL" id="ESO83294.1"/>
    </source>
</evidence>
<dbReference type="AlphaFoldDB" id="V4B4C9"/>
<evidence type="ECO:0008006" key="3">
    <source>
        <dbReference type="Google" id="ProtNLM"/>
    </source>
</evidence>
<protein>
    <recommendedName>
        <fullName evidence="3">Transmembrane protein 183</fullName>
    </recommendedName>
</protein>
<dbReference type="STRING" id="225164.V4B4C9"/>
<proteinExistence type="predicted"/>
<feature type="non-terminal residue" evidence="1">
    <location>
        <position position="1"/>
    </location>
</feature>
<dbReference type="GO" id="GO:0019005">
    <property type="term" value="C:SCF ubiquitin ligase complex"/>
    <property type="evidence" value="ECO:0007669"/>
    <property type="project" value="TreeGrafter"/>
</dbReference>
<dbReference type="EMBL" id="KB203738">
    <property type="protein sequence ID" value="ESO83294.1"/>
    <property type="molecule type" value="Genomic_DNA"/>
</dbReference>
<dbReference type="OrthoDB" id="5955317at2759"/>
<dbReference type="InterPro" id="IPR026509">
    <property type="entry name" value="TMEM183"/>
</dbReference>